<dbReference type="NCBIfam" id="NF009373">
    <property type="entry name" value="PRK12736.1"/>
    <property type="match status" value="1"/>
</dbReference>
<evidence type="ECO:0000259" key="14">
    <source>
        <dbReference type="PROSITE" id="PS51722"/>
    </source>
</evidence>
<evidence type="ECO:0000256" key="12">
    <source>
        <dbReference type="ARBA" id="ARBA00064283"/>
    </source>
</evidence>
<dbReference type="GO" id="GO:0003924">
    <property type="term" value="F:GTPase activity"/>
    <property type="evidence" value="ECO:0007669"/>
    <property type="project" value="UniProtKB-UniRule"/>
</dbReference>
<dbReference type="FunFam" id="2.40.30.10:FF:000001">
    <property type="entry name" value="Elongation factor Tu"/>
    <property type="match status" value="1"/>
</dbReference>
<feature type="domain" description="Tr-type G" evidence="14">
    <location>
        <begin position="10"/>
        <end position="201"/>
    </location>
</feature>
<feature type="binding site" evidence="13">
    <location>
        <begin position="131"/>
        <end position="134"/>
    </location>
    <ligand>
        <name>GTP</name>
        <dbReference type="ChEBI" id="CHEBI:37565"/>
    </ligand>
</feature>
<evidence type="ECO:0000256" key="6">
    <source>
        <dbReference type="ARBA" id="ARBA00022842"/>
    </source>
</evidence>
<dbReference type="GO" id="GO:0005737">
    <property type="term" value="C:cytoplasm"/>
    <property type="evidence" value="ECO:0007669"/>
    <property type="project" value="UniProtKB-SubCell"/>
</dbReference>
<proteinExistence type="inferred from homology"/>
<keyword evidence="2 13" id="KW-0479">Metal-binding</keyword>
<dbReference type="PRINTS" id="PR00315">
    <property type="entry name" value="ELONGATNFCT"/>
</dbReference>
<comment type="subunit">
    <text evidence="12">(Microbial infection) Upon infection by bacteriophage Qbeta, part of the viral RNA-dependent RNA polymerase complex, the other subunits are the viral replicase catalytic subunit (AC P14647), host ribosomal protein S1 and EF-Ts.</text>
</comment>
<comment type="function">
    <text evidence="10">May play an important regulatory role in cell growth and in the bacterial response to nutrient deprivation.</text>
</comment>
<dbReference type="GO" id="GO:0000287">
    <property type="term" value="F:magnesium ion binding"/>
    <property type="evidence" value="ECO:0007669"/>
    <property type="project" value="UniProtKB-UniRule"/>
</dbReference>
<dbReference type="SUPFAM" id="SSF50465">
    <property type="entry name" value="EF-Tu/eEF-1alpha/eIF2-gamma C-terminal domain"/>
    <property type="match status" value="1"/>
</dbReference>
<dbReference type="Proteomes" id="UP000306113">
    <property type="component" value="Unassembled WGS sequence"/>
</dbReference>
<dbReference type="NCBIfam" id="NF009372">
    <property type="entry name" value="PRK12735.1"/>
    <property type="match status" value="1"/>
</dbReference>
<dbReference type="InterPro" id="IPR009000">
    <property type="entry name" value="Transl_B-barrel_sf"/>
</dbReference>
<dbReference type="InterPro" id="IPR009001">
    <property type="entry name" value="Transl_elong_EF1A/Init_IF2_C"/>
</dbReference>
<dbReference type="SUPFAM" id="SSF50447">
    <property type="entry name" value="Translation proteins"/>
    <property type="match status" value="1"/>
</dbReference>
<keyword evidence="8 13" id="KW-0342">GTP-binding</keyword>
<comment type="subcellular location">
    <subcellularLocation>
        <location evidence="13">Cytoplasm</location>
    </subcellularLocation>
</comment>
<name>A0A4S3MC27_9RHOB</name>
<comment type="similarity">
    <text evidence="1 13">Belongs to the TRAFAC class translation factor GTPase superfamily. Classic translation factor GTPase family. EF-Tu/EF-1A subfamily.</text>
</comment>
<keyword evidence="6 13" id="KW-0460">Magnesium</keyword>
<evidence type="ECO:0000256" key="1">
    <source>
        <dbReference type="ARBA" id="ARBA00007249"/>
    </source>
</evidence>
<accession>A0A4S3MC27</accession>
<keyword evidence="7 13" id="KW-0648">Protein biosynthesis</keyword>
<keyword evidence="16" id="KW-1185">Reference proteome</keyword>
<feature type="binding site" evidence="13">
    <location>
        <position position="26"/>
    </location>
    <ligand>
        <name>Mg(2+)</name>
        <dbReference type="ChEBI" id="CHEBI:18420"/>
    </ligand>
</feature>
<dbReference type="PANTHER" id="PTHR43721:SF22">
    <property type="entry name" value="ELONGATION FACTOR TU, MITOCHONDRIAL"/>
    <property type="match status" value="1"/>
</dbReference>
<protein>
    <recommendedName>
        <fullName evidence="9 13">Elongation factor Tu</fullName>
        <shortName evidence="13">EF-Tu</shortName>
        <ecNumber evidence="13">3.6.5.3</ecNumber>
    </recommendedName>
</protein>
<dbReference type="GO" id="GO:0005525">
    <property type="term" value="F:GTP binding"/>
    <property type="evidence" value="ECO:0007669"/>
    <property type="project" value="UniProtKB-UniRule"/>
</dbReference>
<dbReference type="NCBIfam" id="NF000766">
    <property type="entry name" value="PRK00049.1"/>
    <property type="match status" value="1"/>
</dbReference>
<reference evidence="15 16" key="1">
    <citation type="submission" date="2019-04" db="EMBL/GenBank/DDBJ databases">
        <title>Draft genome sequence of Youngimonas vesicularis.</title>
        <authorList>
            <person name="Hameed A."/>
        </authorList>
    </citation>
    <scope>NUCLEOTIDE SEQUENCE [LARGE SCALE GENOMIC DNA]</scope>
    <source>
        <strain evidence="15 16">CC-AMW-E</strain>
    </source>
</reference>
<evidence type="ECO:0000256" key="5">
    <source>
        <dbReference type="ARBA" id="ARBA00022801"/>
    </source>
</evidence>
<dbReference type="EC" id="3.6.5.3" evidence="13"/>
<dbReference type="EMBL" id="SSMD01000002">
    <property type="protein sequence ID" value="THD76064.1"/>
    <property type="molecule type" value="Genomic_DNA"/>
</dbReference>
<evidence type="ECO:0000256" key="2">
    <source>
        <dbReference type="ARBA" id="ARBA00022723"/>
    </source>
</evidence>
<gene>
    <name evidence="13 15" type="primary">tuf</name>
    <name evidence="15" type="ORF">E7681_06370</name>
</gene>
<keyword evidence="4 13" id="KW-0251">Elongation factor</keyword>
<dbReference type="GO" id="GO:0003746">
    <property type="term" value="F:translation elongation factor activity"/>
    <property type="evidence" value="ECO:0007669"/>
    <property type="project" value="UniProtKB-UniRule"/>
</dbReference>
<feature type="binding site" evidence="13">
    <location>
        <begin position="19"/>
        <end position="26"/>
    </location>
    <ligand>
        <name>GTP</name>
        <dbReference type="ChEBI" id="CHEBI:37565"/>
    </ligand>
</feature>
<dbReference type="SUPFAM" id="SSF52540">
    <property type="entry name" value="P-loop containing nucleoside triphosphate hydrolases"/>
    <property type="match status" value="1"/>
</dbReference>
<evidence type="ECO:0000256" key="8">
    <source>
        <dbReference type="ARBA" id="ARBA00023134"/>
    </source>
</evidence>
<evidence type="ECO:0000313" key="15">
    <source>
        <dbReference type="EMBL" id="THD76064.1"/>
    </source>
</evidence>
<dbReference type="Gene3D" id="3.40.50.300">
    <property type="entry name" value="P-loop containing nucleotide triphosphate hydrolases"/>
    <property type="match status" value="1"/>
</dbReference>
<dbReference type="Pfam" id="PF03144">
    <property type="entry name" value="GTP_EFTU_D2"/>
    <property type="match status" value="1"/>
</dbReference>
<dbReference type="NCBIfam" id="TIGR00231">
    <property type="entry name" value="small_GTP"/>
    <property type="match status" value="1"/>
</dbReference>
<evidence type="ECO:0000313" key="16">
    <source>
        <dbReference type="Proteomes" id="UP000306113"/>
    </source>
</evidence>
<dbReference type="Pfam" id="PF00009">
    <property type="entry name" value="GTP_EFTU"/>
    <property type="match status" value="1"/>
</dbReference>
<dbReference type="InterPro" id="IPR027417">
    <property type="entry name" value="P-loop_NTPase"/>
</dbReference>
<comment type="catalytic activity">
    <reaction evidence="13">
        <text>GTP + H2O = GDP + phosphate + H(+)</text>
        <dbReference type="Rhea" id="RHEA:19669"/>
        <dbReference type="ChEBI" id="CHEBI:15377"/>
        <dbReference type="ChEBI" id="CHEBI:15378"/>
        <dbReference type="ChEBI" id="CHEBI:37565"/>
        <dbReference type="ChEBI" id="CHEBI:43474"/>
        <dbReference type="ChEBI" id="CHEBI:58189"/>
        <dbReference type="EC" id="3.6.5.3"/>
    </reaction>
</comment>
<dbReference type="HAMAP" id="MF_00118_B">
    <property type="entry name" value="EF_Tu_B"/>
    <property type="match status" value="1"/>
</dbReference>
<dbReference type="PROSITE" id="PS51722">
    <property type="entry name" value="G_TR_2"/>
    <property type="match status" value="1"/>
</dbReference>
<dbReference type="FunFam" id="3.40.50.300:FF:000003">
    <property type="entry name" value="Elongation factor Tu"/>
    <property type="match status" value="1"/>
</dbReference>
<evidence type="ECO:0000256" key="13">
    <source>
        <dbReference type="HAMAP-Rule" id="MF_00118"/>
    </source>
</evidence>
<comment type="caution">
    <text evidence="15">The sequence shown here is derived from an EMBL/GenBank/DDBJ whole genome shotgun (WGS) entry which is preliminary data.</text>
</comment>
<dbReference type="InterPro" id="IPR004541">
    <property type="entry name" value="Transl_elong_EFTu/EF1A_bac/org"/>
</dbReference>
<dbReference type="AlphaFoldDB" id="A0A4S3MC27"/>
<sequence>MAKEKFSRNKPHVNIGTIGHVDHGKTTLTAAITKYFGDFKAYDAIDSAPEEKARGITISTAHVEYETENRHYAHVDCPGHADYVKNMITGAAQMDGGILVVNAADGPMPQTREHILLARQVGVPALVVFMNKVDQVDDEELLELVEMEIRELLSTYDFPGDDIPIIAGSALAALEGRDEAIGENKIRELMAAVDEYIPTPARAVDQPFLMPIEDVFSISGRGTVVTGRVERGVINVGDSIEIVGIKATQTTTCTGVEMFRKLLDRGEAGDNIGALLRGIDREKVERGQVLCKPGSVTPHTKFESEVYILTKEEGGRHTPFFANYRPQFYFRTTDVTGTVNLPEGTEMVMPGDNLRFTVELIAPIAMEDGLRFAIREGGRTVGSGVVSKIIE</sequence>
<organism evidence="15 16">
    <name type="scientific">Thalassobius vesicularis</name>
    <dbReference type="NCBI Taxonomy" id="1294297"/>
    <lineage>
        <taxon>Bacteria</taxon>
        <taxon>Pseudomonadati</taxon>
        <taxon>Pseudomonadota</taxon>
        <taxon>Alphaproteobacteria</taxon>
        <taxon>Rhodobacterales</taxon>
        <taxon>Roseobacteraceae</taxon>
        <taxon>Thalassovita</taxon>
    </lineage>
</organism>
<dbReference type="PROSITE" id="PS00301">
    <property type="entry name" value="G_TR_1"/>
    <property type="match status" value="1"/>
</dbReference>
<keyword evidence="13" id="KW-0963">Cytoplasm</keyword>
<dbReference type="NCBIfam" id="TIGR00485">
    <property type="entry name" value="EF-Tu"/>
    <property type="match status" value="1"/>
</dbReference>
<keyword evidence="3 13" id="KW-0547">Nucleotide-binding</keyword>
<keyword evidence="5 13" id="KW-0378">Hydrolase</keyword>
<dbReference type="PANTHER" id="PTHR43721">
    <property type="entry name" value="ELONGATION FACTOR TU-RELATED"/>
    <property type="match status" value="1"/>
</dbReference>
<evidence type="ECO:0000256" key="7">
    <source>
        <dbReference type="ARBA" id="ARBA00022917"/>
    </source>
</evidence>
<dbReference type="InterPro" id="IPR033720">
    <property type="entry name" value="EFTU_2"/>
</dbReference>
<dbReference type="CDD" id="cd03707">
    <property type="entry name" value="EFTU_III"/>
    <property type="match status" value="1"/>
</dbReference>
<evidence type="ECO:0000256" key="10">
    <source>
        <dbReference type="ARBA" id="ARBA00058140"/>
    </source>
</evidence>
<dbReference type="InterPro" id="IPR004160">
    <property type="entry name" value="Transl_elong_EFTu/EF1A_C"/>
</dbReference>
<dbReference type="CDD" id="cd03697">
    <property type="entry name" value="EFTU_II"/>
    <property type="match status" value="1"/>
</dbReference>
<evidence type="ECO:0000256" key="4">
    <source>
        <dbReference type="ARBA" id="ARBA00022768"/>
    </source>
</evidence>
<dbReference type="RefSeq" id="WP_136338423.1">
    <property type="nucleotide sequence ID" value="NZ_SSMD01000002.1"/>
</dbReference>
<dbReference type="Pfam" id="PF03143">
    <property type="entry name" value="GTP_EFTU_D3"/>
    <property type="match status" value="1"/>
</dbReference>
<evidence type="ECO:0000256" key="9">
    <source>
        <dbReference type="ARBA" id="ARBA00029554"/>
    </source>
</evidence>
<dbReference type="InterPro" id="IPR005225">
    <property type="entry name" value="Small_GTP-bd"/>
</dbReference>
<feature type="binding site" evidence="13">
    <location>
        <begin position="76"/>
        <end position="80"/>
    </location>
    <ligand>
        <name>GTP</name>
        <dbReference type="ChEBI" id="CHEBI:37565"/>
    </ligand>
</feature>
<dbReference type="InterPro" id="IPR000795">
    <property type="entry name" value="T_Tr_GTP-bd_dom"/>
</dbReference>
<dbReference type="Gene3D" id="2.40.30.10">
    <property type="entry name" value="Translation factors"/>
    <property type="match status" value="2"/>
</dbReference>
<evidence type="ECO:0000256" key="11">
    <source>
        <dbReference type="ARBA" id="ARBA00063778"/>
    </source>
</evidence>
<dbReference type="InterPro" id="IPR050055">
    <property type="entry name" value="EF-Tu_GTPase"/>
</dbReference>
<dbReference type="InterPro" id="IPR031157">
    <property type="entry name" value="G_TR_CS"/>
</dbReference>
<comment type="function">
    <text evidence="13">GTP hydrolase that promotes the GTP-dependent binding of aminoacyl-tRNA to the A-site of ribosomes during protein biosynthesis.</text>
</comment>
<dbReference type="OrthoDB" id="9803139at2"/>
<dbReference type="InterPro" id="IPR004161">
    <property type="entry name" value="EFTu-like_2"/>
</dbReference>
<dbReference type="InterPro" id="IPR041709">
    <property type="entry name" value="EF-Tu_GTP-bd"/>
</dbReference>
<dbReference type="CDD" id="cd01884">
    <property type="entry name" value="EF_Tu"/>
    <property type="match status" value="1"/>
</dbReference>
<evidence type="ECO:0000256" key="3">
    <source>
        <dbReference type="ARBA" id="ARBA00022741"/>
    </source>
</evidence>
<comment type="subunit">
    <text evidence="11">Monomer. Heterotetramer composed of two EF-Ts.EF-Tu dimer complexes.</text>
</comment>